<dbReference type="Proteomes" id="UP000219068">
    <property type="component" value="Unassembled WGS sequence"/>
</dbReference>
<feature type="chain" id="PRO_5013080633" description="Choice-of-anchor I domain-containing protein" evidence="2">
    <location>
        <begin position="29"/>
        <end position="532"/>
    </location>
</feature>
<feature type="signal peptide" evidence="2">
    <location>
        <begin position="1"/>
        <end position="28"/>
    </location>
</feature>
<dbReference type="InterPro" id="IPR011048">
    <property type="entry name" value="Haem_d1_sf"/>
</dbReference>
<dbReference type="SUPFAM" id="SSF51004">
    <property type="entry name" value="C-terminal (heme d1) domain of cytochrome cd1-nitrite reductase"/>
    <property type="match status" value="1"/>
</dbReference>
<dbReference type="Gene3D" id="2.130.10.10">
    <property type="entry name" value="YVTN repeat-like/Quinoprotein amine dehydrogenase"/>
    <property type="match status" value="1"/>
</dbReference>
<feature type="domain" description="Choice-of-anchor I" evidence="3">
    <location>
        <begin position="56"/>
        <end position="530"/>
    </location>
</feature>
<name>A0A285R822_9PROT</name>
<dbReference type="PANTHER" id="PTHR46928:SF1">
    <property type="entry name" value="MESENCHYME-SPECIFIC CELL SURFACE GLYCOPROTEIN"/>
    <property type="match status" value="1"/>
</dbReference>
<dbReference type="AlphaFoldDB" id="A0A285R822"/>
<dbReference type="PROSITE" id="PS51257">
    <property type="entry name" value="PROKAR_LIPOPROTEIN"/>
    <property type="match status" value="1"/>
</dbReference>
<dbReference type="InterPro" id="IPR055188">
    <property type="entry name" value="Choice_anch_I"/>
</dbReference>
<feature type="region of interest" description="Disordered" evidence="1">
    <location>
        <begin position="419"/>
        <end position="442"/>
    </location>
</feature>
<dbReference type="NCBIfam" id="NF038117">
    <property type="entry name" value="choice_anch_I"/>
    <property type="match status" value="1"/>
</dbReference>
<evidence type="ECO:0000259" key="3">
    <source>
        <dbReference type="Pfam" id="PF22494"/>
    </source>
</evidence>
<reference evidence="4 5" key="1">
    <citation type="submission" date="2017-08" db="EMBL/GenBank/DDBJ databases">
        <authorList>
            <person name="de Groot N.N."/>
        </authorList>
    </citation>
    <scope>NUCLEOTIDE SEQUENCE [LARGE SCALE GENOMIC DNA]</scope>
    <source>
        <strain evidence="4 5">USBA 78</strain>
    </source>
</reference>
<organism evidence="4 5">
    <name type="scientific">Thalassospira xiamenensis</name>
    <dbReference type="NCBI Taxonomy" id="220697"/>
    <lineage>
        <taxon>Bacteria</taxon>
        <taxon>Pseudomonadati</taxon>
        <taxon>Pseudomonadota</taxon>
        <taxon>Alphaproteobacteria</taxon>
        <taxon>Rhodospirillales</taxon>
        <taxon>Thalassospiraceae</taxon>
        <taxon>Thalassospira</taxon>
    </lineage>
</organism>
<dbReference type="InterPro" id="IPR015943">
    <property type="entry name" value="WD40/YVTN_repeat-like_dom_sf"/>
</dbReference>
<dbReference type="EMBL" id="OBMM01000001">
    <property type="protein sequence ID" value="SOB89898.1"/>
    <property type="molecule type" value="Genomic_DNA"/>
</dbReference>
<gene>
    <name evidence="4" type="ORF">SAMN05428964_101137</name>
</gene>
<protein>
    <recommendedName>
        <fullName evidence="3">Choice-of-anchor I domain-containing protein</fullName>
    </recommendedName>
</protein>
<evidence type="ECO:0000313" key="5">
    <source>
        <dbReference type="Proteomes" id="UP000219068"/>
    </source>
</evidence>
<dbReference type="InterPro" id="IPR052956">
    <property type="entry name" value="Mesenchyme-surface_protein"/>
</dbReference>
<sequence length="532" mass="56656">MRYSLMATAAMSVLLGACGTASHSSNMAMTVDTASPAAKPLSIVPMGEYRTGLFDEGAAEIPAYDPASKRIFVVNGGEKAIDILDMSNPDKLAKLGSIKLATWGKAANSVAIHGNIVAAAVENDDKQAPGKAVFFDTNGDFIAAVTVGALPDMIKFTPDGKYVLVANEGEPNDAFDNDPEGSISIIPVTGNLADLSDADVRNISFAFLNGTDLPYGMRTSNPGTSSVAQDIEPEYIAVSKDSKTAYVSLQENNAVAIIDIETANVIRVAGLGFKDHSVNAFDASDKDGEINIRTWPVMGMYMPDTIDTIEIGGKTWVLTANEGDSRDYDGYSEETRVGKLTLDPVAFPNATSLQKDENLGRLKTTTAQGDADGDGDFDVIYSYGARSFSVLDADGNMVFDSGDKFEQYMAANYGNVFNASDTENYSRDDRSDDKGPEPEGLATGYVNGTPYAFIGLERQGGFMVYDLTNPTNPQFVTYHSDRRFSGNPEAGTAGELAPEGMLFVDPKDSPTGNAMLIVASEVSGSTKVYDLK</sequence>
<feature type="compositionally biased region" description="Basic and acidic residues" evidence="1">
    <location>
        <begin position="424"/>
        <end position="437"/>
    </location>
</feature>
<keyword evidence="2" id="KW-0732">Signal</keyword>
<accession>A0A285R822</accession>
<dbReference type="Pfam" id="PF22494">
    <property type="entry name" value="choice_anch_I"/>
    <property type="match status" value="1"/>
</dbReference>
<evidence type="ECO:0000256" key="2">
    <source>
        <dbReference type="SAM" id="SignalP"/>
    </source>
</evidence>
<proteinExistence type="predicted"/>
<evidence type="ECO:0000256" key="1">
    <source>
        <dbReference type="SAM" id="MobiDB-lite"/>
    </source>
</evidence>
<dbReference type="PANTHER" id="PTHR46928">
    <property type="entry name" value="MESENCHYME-SPECIFIC CELL SURFACE GLYCOPROTEIN"/>
    <property type="match status" value="1"/>
</dbReference>
<evidence type="ECO:0000313" key="4">
    <source>
        <dbReference type="EMBL" id="SOB89898.1"/>
    </source>
</evidence>
<dbReference type="RefSeq" id="WP_249277951.1">
    <property type="nucleotide sequence ID" value="NZ_OBMM01000001.1"/>
</dbReference>